<evidence type="ECO:0000259" key="6">
    <source>
        <dbReference type="PROSITE" id="PS50016"/>
    </source>
</evidence>
<dbReference type="KEGG" id="tad:TRIADDRAFT_51258"/>
<dbReference type="RefSeq" id="XP_002108405.1">
    <property type="nucleotide sequence ID" value="XM_002108369.1"/>
</dbReference>
<keyword evidence="8" id="KW-1185">Reference proteome</keyword>
<evidence type="ECO:0000256" key="2">
    <source>
        <dbReference type="ARBA" id="ARBA00022771"/>
    </source>
</evidence>
<dbReference type="Gene3D" id="3.30.40.10">
    <property type="entry name" value="Zinc/RING finger domain, C3HC4 (zinc finger)"/>
    <property type="match status" value="1"/>
</dbReference>
<dbReference type="InterPro" id="IPR001965">
    <property type="entry name" value="Znf_PHD"/>
</dbReference>
<feature type="domain" description="PHD-type" evidence="6">
    <location>
        <begin position="267"/>
        <end position="314"/>
    </location>
</feature>
<name>B3RI41_TRIAD</name>
<reference evidence="7 8" key="1">
    <citation type="journal article" date="2008" name="Nature">
        <title>The Trichoplax genome and the nature of placozoans.</title>
        <authorList>
            <person name="Srivastava M."/>
            <person name="Begovic E."/>
            <person name="Chapman J."/>
            <person name="Putnam N.H."/>
            <person name="Hellsten U."/>
            <person name="Kawashima T."/>
            <person name="Kuo A."/>
            <person name="Mitros T."/>
            <person name="Salamov A."/>
            <person name="Carpenter M.L."/>
            <person name="Signorovitch A.Y."/>
            <person name="Moreno M.A."/>
            <person name="Kamm K."/>
            <person name="Grimwood J."/>
            <person name="Schmutz J."/>
            <person name="Shapiro H."/>
            <person name="Grigoriev I.V."/>
            <person name="Buss L.W."/>
            <person name="Schierwater B."/>
            <person name="Dellaporta S.L."/>
            <person name="Rokhsar D.S."/>
        </authorList>
    </citation>
    <scope>NUCLEOTIDE SEQUENCE [LARGE SCALE GENOMIC DNA]</scope>
    <source>
        <strain evidence="7 8">Grell-BS-1999</strain>
    </source>
</reference>
<evidence type="ECO:0000313" key="7">
    <source>
        <dbReference type="EMBL" id="EDV29203.1"/>
    </source>
</evidence>
<dbReference type="InterPro" id="IPR011011">
    <property type="entry name" value="Znf_FYVE_PHD"/>
</dbReference>
<evidence type="ECO:0000256" key="5">
    <source>
        <dbReference type="SAM" id="MobiDB-lite"/>
    </source>
</evidence>
<dbReference type="InterPro" id="IPR028938">
    <property type="entry name" value="Rsf1-like"/>
</dbReference>
<dbReference type="CDD" id="cd15543">
    <property type="entry name" value="PHD_RSF1"/>
    <property type="match status" value="1"/>
</dbReference>
<feature type="region of interest" description="Disordered" evidence="5">
    <location>
        <begin position="396"/>
        <end position="447"/>
    </location>
</feature>
<keyword evidence="3" id="KW-0862">Zinc</keyword>
<accession>B3RI41</accession>
<sequence>MANTNQNMILTSAATVHNQRRWSASIYPDFAVICSYLKLFSSYCKLAQLQIEILDRGFLALHSGSNQGKCQFVLQINTSLSADDEDAQYAVDVHVKLLRAIGINVAPNGNSWKNKVIALAREYDGEKKVLWEMEEFDYDGFSLKSKIFVTKVLCEAQFDKNLKLKTNIRPFLAKELRQQPIGRDRFGLVYWYQQDEECNLRLYAVEEDDDDSSTWTVVCRNYEQLCSIYEILSDRIQLNPREDARKFVKKSRKRASDDWENDADEPCTACFSCASPATILLCDSCNAGYHMSCLRPPLFVIPDGNFYCPFCDEINLAKNLKDNITKLEYKQRALERASRRMKMNGLDYSNIINLQNDDSTSRRSNRARKEINYNFQEYDDLIDGAIECGQTRKRTIDTESNSETVNKGIDSNIVSANSDIESDSKDEEYDTSQSSPGMVSQESDSKLLCEESDNPVNIATKEEMSDDCLLNISPSMVVDSASPFAQQTVSQDHDYASIPSVSSNSTDIDDGDVYTPTDLECNLSSESILSSSLKS</sequence>
<dbReference type="EMBL" id="DS985241">
    <property type="protein sequence ID" value="EDV29203.1"/>
    <property type="molecule type" value="Genomic_DNA"/>
</dbReference>
<feature type="region of interest" description="Disordered" evidence="5">
    <location>
        <begin position="488"/>
        <end position="519"/>
    </location>
</feature>
<dbReference type="OrthoDB" id="10055895at2759"/>
<dbReference type="Pfam" id="PF00628">
    <property type="entry name" value="PHD"/>
    <property type="match status" value="1"/>
</dbReference>
<dbReference type="InterPro" id="IPR019787">
    <property type="entry name" value="Znf_PHD-finger"/>
</dbReference>
<dbReference type="InterPro" id="IPR013083">
    <property type="entry name" value="Znf_RING/FYVE/PHD"/>
</dbReference>
<dbReference type="PANTHER" id="PTHR14296">
    <property type="entry name" value="REMODELING AND SPACING FACTOR 1"/>
    <property type="match status" value="1"/>
</dbReference>
<dbReference type="HOGENOM" id="CLU_509362_0_0_1"/>
<dbReference type="GO" id="GO:0008270">
    <property type="term" value="F:zinc ion binding"/>
    <property type="evidence" value="ECO:0007669"/>
    <property type="project" value="UniProtKB-KW"/>
</dbReference>
<protein>
    <recommendedName>
        <fullName evidence="6">PHD-type domain-containing protein</fullName>
    </recommendedName>
</protein>
<dbReference type="Proteomes" id="UP000009022">
    <property type="component" value="Unassembled WGS sequence"/>
</dbReference>
<dbReference type="GeneID" id="6748806"/>
<dbReference type="PANTHER" id="PTHR14296:SF16">
    <property type="entry name" value="REMODELING AND SPACING FACTOR 1"/>
    <property type="match status" value="1"/>
</dbReference>
<dbReference type="GO" id="GO:0031213">
    <property type="term" value="C:RSF complex"/>
    <property type="evidence" value="ECO:0007669"/>
    <property type="project" value="InterPro"/>
</dbReference>
<keyword evidence="2 4" id="KW-0863">Zinc-finger</keyword>
<dbReference type="FunCoup" id="B3RI41">
    <property type="interactions" value="1789"/>
</dbReference>
<dbReference type="PhylomeDB" id="B3RI41"/>
<feature type="compositionally biased region" description="Polar residues" evidence="5">
    <location>
        <begin position="431"/>
        <end position="442"/>
    </location>
</feature>
<evidence type="ECO:0000256" key="3">
    <source>
        <dbReference type="ARBA" id="ARBA00022833"/>
    </source>
</evidence>
<gene>
    <name evidence="7" type="ORF">TRIADDRAFT_51258</name>
</gene>
<dbReference type="SUPFAM" id="SSF57903">
    <property type="entry name" value="FYVE/PHD zinc finger"/>
    <property type="match status" value="1"/>
</dbReference>
<keyword evidence="1" id="KW-0479">Metal-binding</keyword>
<evidence type="ECO:0000256" key="1">
    <source>
        <dbReference type="ARBA" id="ARBA00022723"/>
    </source>
</evidence>
<dbReference type="SMART" id="SM00249">
    <property type="entry name" value="PHD"/>
    <property type="match status" value="1"/>
</dbReference>
<organism evidence="7 8">
    <name type="scientific">Trichoplax adhaerens</name>
    <name type="common">Trichoplax reptans</name>
    <dbReference type="NCBI Taxonomy" id="10228"/>
    <lineage>
        <taxon>Eukaryota</taxon>
        <taxon>Metazoa</taxon>
        <taxon>Placozoa</taxon>
        <taxon>Uniplacotomia</taxon>
        <taxon>Trichoplacea</taxon>
        <taxon>Trichoplacidae</taxon>
        <taxon>Trichoplax</taxon>
    </lineage>
</organism>
<dbReference type="InParanoid" id="B3RI41"/>
<dbReference type="CTD" id="6748806"/>
<dbReference type="STRING" id="10228.B3RI41"/>
<proteinExistence type="predicted"/>
<dbReference type="eggNOG" id="ENOG502QW8S">
    <property type="taxonomic scope" value="Eukaryota"/>
</dbReference>
<dbReference type="GO" id="GO:0006355">
    <property type="term" value="P:regulation of DNA-templated transcription"/>
    <property type="evidence" value="ECO:0007669"/>
    <property type="project" value="InterPro"/>
</dbReference>
<feature type="compositionally biased region" description="Acidic residues" evidence="5">
    <location>
        <begin position="420"/>
        <end position="430"/>
    </location>
</feature>
<dbReference type="AlphaFoldDB" id="B3RI41"/>
<evidence type="ECO:0000313" key="8">
    <source>
        <dbReference type="Proteomes" id="UP000009022"/>
    </source>
</evidence>
<dbReference type="PROSITE" id="PS50016">
    <property type="entry name" value="ZF_PHD_2"/>
    <property type="match status" value="1"/>
</dbReference>
<evidence type="ECO:0000256" key="4">
    <source>
        <dbReference type="PROSITE-ProRule" id="PRU00146"/>
    </source>
</evidence>